<organism evidence="3 4">
    <name type="scientific">Nocardiopsis tropica</name>
    <dbReference type="NCBI Taxonomy" id="109330"/>
    <lineage>
        <taxon>Bacteria</taxon>
        <taxon>Bacillati</taxon>
        <taxon>Actinomycetota</taxon>
        <taxon>Actinomycetes</taxon>
        <taxon>Streptosporangiales</taxon>
        <taxon>Nocardiopsidaceae</taxon>
        <taxon>Nocardiopsis</taxon>
    </lineage>
</organism>
<name>A0ABU7L204_9ACTN</name>
<feature type="domain" description="Transposase putative helix-turn-helix" evidence="1">
    <location>
        <begin position="1"/>
        <end position="45"/>
    </location>
</feature>
<gene>
    <name evidence="2" type="ORF">Q8A49_08345</name>
    <name evidence="3" type="ORF">Q8A49_34055</name>
</gene>
<protein>
    <submittedName>
        <fullName evidence="3">Helix-turn-helix domain-containing protein</fullName>
    </submittedName>
</protein>
<dbReference type="EMBL" id="JAUUCC010000015">
    <property type="protein sequence ID" value="MEE2050505.1"/>
    <property type="molecule type" value="Genomic_DNA"/>
</dbReference>
<evidence type="ECO:0000313" key="2">
    <source>
        <dbReference type="EMBL" id="MEE2050505.1"/>
    </source>
</evidence>
<dbReference type="InterPro" id="IPR021027">
    <property type="entry name" value="Transposase_put_HTH"/>
</dbReference>
<comment type="caution">
    <text evidence="3">The sequence shown here is derived from an EMBL/GenBank/DDBJ whole genome shotgun (WGS) entry which is preliminary data.</text>
</comment>
<dbReference type="RefSeq" id="WP_330157725.1">
    <property type="nucleotide sequence ID" value="NZ_JAUUCC010000015.1"/>
</dbReference>
<dbReference type="Pfam" id="PF12323">
    <property type="entry name" value="HTH_OrfB_IS605"/>
    <property type="match status" value="1"/>
</dbReference>
<reference evidence="3 4" key="1">
    <citation type="submission" date="2023-07" db="EMBL/GenBank/DDBJ databases">
        <authorList>
            <person name="Girao M."/>
            <person name="Carvalho M.F."/>
        </authorList>
    </citation>
    <scope>NUCLEOTIDE SEQUENCE [LARGE SCALE GENOMIC DNA]</scope>
    <source>
        <strain evidence="3 4">66/93</strain>
    </source>
</reference>
<sequence length="48" mass="5452">MQLRYSFRVYPDADQRTALAKAFGCARVVYNDALRARETARAQGEAFP</sequence>
<proteinExistence type="predicted"/>
<dbReference type="Proteomes" id="UP001348641">
    <property type="component" value="Unassembled WGS sequence"/>
</dbReference>
<accession>A0ABU7L204</accession>
<feature type="non-terminal residue" evidence="3">
    <location>
        <position position="48"/>
    </location>
</feature>
<evidence type="ECO:0000259" key="1">
    <source>
        <dbReference type="Pfam" id="PF12323"/>
    </source>
</evidence>
<dbReference type="EMBL" id="JAUUCC010000190">
    <property type="protein sequence ID" value="MEE2055533.1"/>
    <property type="molecule type" value="Genomic_DNA"/>
</dbReference>
<evidence type="ECO:0000313" key="3">
    <source>
        <dbReference type="EMBL" id="MEE2055533.1"/>
    </source>
</evidence>
<evidence type="ECO:0000313" key="4">
    <source>
        <dbReference type="Proteomes" id="UP001348641"/>
    </source>
</evidence>